<dbReference type="GO" id="GO:0005615">
    <property type="term" value="C:extracellular space"/>
    <property type="evidence" value="ECO:0007669"/>
    <property type="project" value="TreeGrafter"/>
</dbReference>
<keyword evidence="6 9" id="KW-0879">Wnt signaling pathway</keyword>
<dbReference type="PANTHER" id="PTHR12027">
    <property type="entry name" value="WNT RELATED"/>
    <property type="match status" value="1"/>
</dbReference>
<dbReference type="InterPro" id="IPR018161">
    <property type="entry name" value="Wnt_CS"/>
</dbReference>
<proteinExistence type="inferred from homology"/>
<dbReference type="GO" id="GO:0005125">
    <property type="term" value="F:cytokine activity"/>
    <property type="evidence" value="ECO:0007669"/>
    <property type="project" value="TreeGrafter"/>
</dbReference>
<dbReference type="PANTHER" id="PTHR12027:SF81">
    <property type="entry name" value="WNT INHIBITOR OF DORSAL PROTEIN"/>
    <property type="match status" value="1"/>
</dbReference>
<evidence type="ECO:0000313" key="10">
    <source>
        <dbReference type="EMBL" id="KAF6213686.1"/>
    </source>
</evidence>
<name>A0A8S9Y030_APOLU</name>
<keyword evidence="4" id="KW-0964">Secreted</keyword>
<protein>
    <recommendedName>
        <fullName evidence="9">Protein Wnt</fullName>
    </recommendedName>
</protein>
<evidence type="ECO:0000256" key="6">
    <source>
        <dbReference type="ARBA" id="ARBA00022687"/>
    </source>
</evidence>
<evidence type="ECO:0000256" key="3">
    <source>
        <dbReference type="ARBA" id="ARBA00022473"/>
    </source>
</evidence>
<evidence type="ECO:0000256" key="2">
    <source>
        <dbReference type="ARBA" id="ARBA00005683"/>
    </source>
</evidence>
<gene>
    <name evidence="10" type="ORF">GE061_011408</name>
</gene>
<dbReference type="AlphaFoldDB" id="A0A8S9Y030"/>
<keyword evidence="11" id="KW-1185">Reference proteome</keyword>
<organism evidence="10 11">
    <name type="scientific">Apolygus lucorum</name>
    <name type="common">Small green plant bug</name>
    <name type="synonym">Lygocoris lucorum</name>
    <dbReference type="NCBI Taxonomy" id="248454"/>
    <lineage>
        <taxon>Eukaryota</taxon>
        <taxon>Metazoa</taxon>
        <taxon>Ecdysozoa</taxon>
        <taxon>Arthropoda</taxon>
        <taxon>Hexapoda</taxon>
        <taxon>Insecta</taxon>
        <taxon>Pterygota</taxon>
        <taxon>Neoptera</taxon>
        <taxon>Paraneoptera</taxon>
        <taxon>Hemiptera</taxon>
        <taxon>Heteroptera</taxon>
        <taxon>Panheteroptera</taxon>
        <taxon>Cimicomorpha</taxon>
        <taxon>Miridae</taxon>
        <taxon>Mirini</taxon>
        <taxon>Apolygus</taxon>
    </lineage>
</organism>
<dbReference type="SMART" id="SM00097">
    <property type="entry name" value="WNT1"/>
    <property type="match status" value="1"/>
</dbReference>
<dbReference type="GO" id="GO:0045165">
    <property type="term" value="P:cell fate commitment"/>
    <property type="evidence" value="ECO:0007669"/>
    <property type="project" value="TreeGrafter"/>
</dbReference>
<dbReference type="InterPro" id="IPR005817">
    <property type="entry name" value="Wnt"/>
</dbReference>
<comment type="function">
    <text evidence="9">Ligand for members of the frizzled family of seven transmembrane receptors.</text>
</comment>
<keyword evidence="5" id="KW-0272">Extracellular matrix</keyword>
<dbReference type="Proteomes" id="UP000466442">
    <property type="component" value="Unassembled WGS sequence"/>
</dbReference>
<dbReference type="EMBL" id="WIXP02000003">
    <property type="protein sequence ID" value="KAF6213686.1"/>
    <property type="molecule type" value="Genomic_DNA"/>
</dbReference>
<comment type="caution">
    <text evidence="10">The sequence shown here is derived from an EMBL/GenBank/DDBJ whole genome shotgun (WGS) entry which is preliminary data.</text>
</comment>
<dbReference type="GO" id="GO:0030182">
    <property type="term" value="P:neuron differentiation"/>
    <property type="evidence" value="ECO:0007669"/>
    <property type="project" value="TreeGrafter"/>
</dbReference>
<sequence>MGVRIALDQCKSQFKWDRWNCPESSFATRYDNPATREMAFVSSITSAGIVHAVTRSCSRGAMPLCGCVKDSPPPDLQMQKIDEDNDSVQAEWEWRGCSDDVTMGALVAKTFLSALEGASADVLSTVNLHNSQLGLAMVRDSVNPECKCHGMSGSCTTKTCWRRVESFSKIGDRMKHRYNRALRVQMNSPRISFDTPETSMVFIDESPDYCKMNATTGEASASEGILGLQLPLPMVL</sequence>
<evidence type="ECO:0000256" key="5">
    <source>
        <dbReference type="ARBA" id="ARBA00022530"/>
    </source>
</evidence>
<evidence type="ECO:0000313" key="11">
    <source>
        <dbReference type="Proteomes" id="UP000466442"/>
    </source>
</evidence>
<evidence type="ECO:0000256" key="8">
    <source>
        <dbReference type="ARBA" id="ARBA00023288"/>
    </source>
</evidence>
<dbReference type="PRINTS" id="PR01349">
    <property type="entry name" value="WNTPROTEIN"/>
</dbReference>
<keyword evidence="3 9" id="KW-0217">Developmental protein</keyword>
<reference evidence="10" key="1">
    <citation type="journal article" date="2021" name="Mol. Ecol. Resour.">
        <title>Apolygus lucorum genome provides insights into omnivorousness and mesophyll feeding.</title>
        <authorList>
            <person name="Liu Y."/>
            <person name="Liu H."/>
            <person name="Wang H."/>
            <person name="Huang T."/>
            <person name="Liu B."/>
            <person name="Yang B."/>
            <person name="Yin L."/>
            <person name="Li B."/>
            <person name="Zhang Y."/>
            <person name="Zhang S."/>
            <person name="Jiang F."/>
            <person name="Zhang X."/>
            <person name="Ren Y."/>
            <person name="Wang B."/>
            <person name="Wang S."/>
            <person name="Lu Y."/>
            <person name="Wu K."/>
            <person name="Fan W."/>
            <person name="Wang G."/>
        </authorList>
    </citation>
    <scope>NUCLEOTIDE SEQUENCE</scope>
    <source>
        <strain evidence="10">12Hb</strain>
    </source>
</reference>
<dbReference type="GO" id="GO:0005109">
    <property type="term" value="F:frizzled binding"/>
    <property type="evidence" value="ECO:0007669"/>
    <property type="project" value="TreeGrafter"/>
</dbReference>
<comment type="similarity">
    <text evidence="2 9">Belongs to the Wnt family.</text>
</comment>
<evidence type="ECO:0000256" key="1">
    <source>
        <dbReference type="ARBA" id="ARBA00004498"/>
    </source>
</evidence>
<evidence type="ECO:0000256" key="7">
    <source>
        <dbReference type="ARBA" id="ARBA00023157"/>
    </source>
</evidence>
<accession>A0A8S9Y030</accession>
<dbReference type="GO" id="GO:0060070">
    <property type="term" value="P:canonical Wnt signaling pathway"/>
    <property type="evidence" value="ECO:0007669"/>
    <property type="project" value="TreeGrafter"/>
</dbReference>
<comment type="subcellular location">
    <subcellularLocation>
        <location evidence="1 9">Secreted</location>
        <location evidence="1 9">Extracellular space</location>
        <location evidence="1 9">Extracellular matrix</location>
    </subcellularLocation>
</comment>
<keyword evidence="7" id="KW-1015">Disulfide bond</keyword>
<dbReference type="OrthoDB" id="5945655at2759"/>
<evidence type="ECO:0000256" key="4">
    <source>
        <dbReference type="ARBA" id="ARBA00022525"/>
    </source>
</evidence>
<dbReference type="PROSITE" id="PS00246">
    <property type="entry name" value="WNT1"/>
    <property type="match status" value="1"/>
</dbReference>
<dbReference type="Pfam" id="PF00110">
    <property type="entry name" value="wnt"/>
    <property type="match status" value="1"/>
</dbReference>
<keyword evidence="8" id="KW-0449">Lipoprotein</keyword>
<evidence type="ECO:0000256" key="9">
    <source>
        <dbReference type="RuleBase" id="RU003500"/>
    </source>
</evidence>